<dbReference type="EMBL" id="JAAIKZ010000021">
    <property type="protein sequence ID" value="NEX75685.1"/>
    <property type="molecule type" value="Genomic_DNA"/>
</dbReference>
<evidence type="ECO:0000313" key="3">
    <source>
        <dbReference type="Proteomes" id="UP000480681"/>
    </source>
</evidence>
<accession>A0AAW9YDN8</accession>
<name>A0AAW9YDN8_9GAMM</name>
<dbReference type="InterPro" id="IPR002725">
    <property type="entry name" value="YgjP-like_metallopeptidase"/>
</dbReference>
<protein>
    <submittedName>
        <fullName evidence="2">M48 family metallopeptidase</fullName>
    </submittedName>
</protein>
<dbReference type="Gene3D" id="3.30.2010.10">
    <property type="entry name" value="Metalloproteases ('zincins'), catalytic domain"/>
    <property type="match status" value="1"/>
</dbReference>
<dbReference type="RefSeq" id="WP_139729365.1">
    <property type="nucleotide sequence ID" value="NZ_JAAIKZ010000021.1"/>
</dbReference>
<dbReference type="PANTHER" id="PTHR30399">
    <property type="entry name" value="UNCHARACTERIZED PROTEIN YGJP"/>
    <property type="match status" value="1"/>
</dbReference>
<dbReference type="Proteomes" id="UP000480681">
    <property type="component" value="Unassembled WGS sequence"/>
</dbReference>
<feature type="domain" description="YgjP-like metallopeptidase" evidence="1">
    <location>
        <begin position="33"/>
        <end position="96"/>
    </location>
</feature>
<gene>
    <name evidence="2" type="ORF">G4911_13225</name>
</gene>
<dbReference type="AlphaFoldDB" id="A0AAW9YDN8"/>
<dbReference type="PANTHER" id="PTHR30399:SF1">
    <property type="entry name" value="UTP PYROPHOSPHATASE"/>
    <property type="match status" value="1"/>
</dbReference>
<reference evidence="2 3" key="1">
    <citation type="submission" date="2020-02" db="EMBL/GenBank/DDBJ databases">
        <title>Genome sequencing of Aeromonas rivipollensis.</title>
        <authorList>
            <person name="Fono-Tamo Ubani E.K."/>
            <person name="Lekota K.E."/>
        </authorList>
    </citation>
    <scope>NUCLEOTIDE SEQUENCE [LARGE SCALE GENOMIC DNA]</scope>
    <source>
        <strain evidence="2 3">G87</strain>
    </source>
</reference>
<evidence type="ECO:0000313" key="2">
    <source>
        <dbReference type="EMBL" id="NEX75685.1"/>
    </source>
</evidence>
<dbReference type="InterPro" id="IPR053136">
    <property type="entry name" value="UTP_pyrophosphatase-like"/>
</dbReference>
<dbReference type="CDD" id="cd07344">
    <property type="entry name" value="M48_yhfN_like"/>
    <property type="match status" value="1"/>
</dbReference>
<proteinExistence type="predicted"/>
<organism evidence="2 3">
    <name type="scientific">Aeromonas rivipollensis</name>
    <dbReference type="NCBI Taxonomy" id="948519"/>
    <lineage>
        <taxon>Bacteria</taxon>
        <taxon>Pseudomonadati</taxon>
        <taxon>Pseudomonadota</taxon>
        <taxon>Gammaproteobacteria</taxon>
        <taxon>Aeromonadales</taxon>
        <taxon>Aeromonadaceae</taxon>
        <taxon>Aeromonas</taxon>
    </lineage>
</organism>
<evidence type="ECO:0000259" key="1">
    <source>
        <dbReference type="Pfam" id="PF01863"/>
    </source>
</evidence>
<sequence length="104" mass="12271">MSSTIKLEFLVLKIQLVIKAWHCVWWLIRIIPQWGRCSPHGRITLNPHLVKASRECIDYVILHELCHIAEHNHSEQFYRLMSQVMPGWEKTKERLDGMAARLLA</sequence>
<comment type="caution">
    <text evidence="2">The sequence shown here is derived from an EMBL/GenBank/DDBJ whole genome shotgun (WGS) entry which is preliminary data.</text>
</comment>
<dbReference type="Pfam" id="PF01863">
    <property type="entry name" value="YgjP-like"/>
    <property type="match status" value="1"/>
</dbReference>